<keyword evidence="1" id="KW-0472">Membrane</keyword>
<accession>A0A1F5WRX6</accession>
<evidence type="ECO:0000313" key="2">
    <source>
        <dbReference type="EMBL" id="OGF78364.1"/>
    </source>
</evidence>
<organism evidence="2 3">
    <name type="scientific">Candidatus Giovannonibacteria bacterium RIFCSPHIGHO2_12_FULL_43_15</name>
    <dbReference type="NCBI Taxonomy" id="1798341"/>
    <lineage>
        <taxon>Bacteria</taxon>
        <taxon>Candidatus Giovannoniibacteriota</taxon>
    </lineage>
</organism>
<dbReference type="Proteomes" id="UP000177723">
    <property type="component" value="Unassembled WGS sequence"/>
</dbReference>
<feature type="transmembrane region" description="Helical" evidence="1">
    <location>
        <begin position="15"/>
        <end position="35"/>
    </location>
</feature>
<dbReference type="AlphaFoldDB" id="A0A1F5WRX6"/>
<proteinExistence type="predicted"/>
<keyword evidence="1" id="KW-1133">Transmembrane helix</keyword>
<protein>
    <recommendedName>
        <fullName evidence="4">Type 4 fimbrial biogenesis protein PilX N-terminal domain-containing protein</fullName>
    </recommendedName>
</protein>
<keyword evidence="1" id="KW-0812">Transmembrane</keyword>
<name>A0A1F5WRX6_9BACT</name>
<comment type="caution">
    <text evidence="2">The sequence shown here is derived from an EMBL/GenBank/DDBJ whole genome shotgun (WGS) entry which is preliminary data.</text>
</comment>
<gene>
    <name evidence="2" type="ORF">A3F23_01995</name>
</gene>
<dbReference type="EMBL" id="MFHT01000001">
    <property type="protein sequence ID" value="OGF78364.1"/>
    <property type="molecule type" value="Genomic_DNA"/>
</dbReference>
<evidence type="ECO:0000313" key="3">
    <source>
        <dbReference type="Proteomes" id="UP000177723"/>
    </source>
</evidence>
<reference evidence="2 3" key="1">
    <citation type="journal article" date="2016" name="Nat. Commun.">
        <title>Thousands of microbial genomes shed light on interconnected biogeochemical processes in an aquifer system.</title>
        <authorList>
            <person name="Anantharaman K."/>
            <person name="Brown C.T."/>
            <person name="Hug L.A."/>
            <person name="Sharon I."/>
            <person name="Castelle C.J."/>
            <person name="Probst A.J."/>
            <person name="Thomas B.C."/>
            <person name="Singh A."/>
            <person name="Wilkins M.J."/>
            <person name="Karaoz U."/>
            <person name="Brodie E.L."/>
            <person name="Williams K.H."/>
            <person name="Hubbard S.S."/>
            <person name="Banfield J.F."/>
        </authorList>
    </citation>
    <scope>NUCLEOTIDE SEQUENCE [LARGE SCALE GENOMIC DNA]</scope>
</reference>
<evidence type="ECO:0008006" key="4">
    <source>
        <dbReference type="Google" id="ProtNLM"/>
    </source>
</evidence>
<evidence type="ECO:0000256" key="1">
    <source>
        <dbReference type="SAM" id="Phobius"/>
    </source>
</evidence>
<sequence>MKRQNIYENNPKSGFVALITVIVIVLILMVVAIALNRTGFLTRGEILDSEYKDRSSALAEACADAALLKLAQNSSYAGNEANISVGSDKCNIGAIQSDMPTPGQKTINVNAVFPASTITNQNAVTNLQIVVNSVTLSVIFWNEVP</sequence>